<dbReference type="Proteomes" id="UP001320831">
    <property type="component" value="Unassembled WGS sequence"/>
</dbReference>
<feature type="domain" description="DUF7507" evidence="3">
    <location>
        <begin position="374"/>
        <end position="462"/>
    </location>
</feature>
<accession>A0ABT2LN70</accession>
<evidence type="ECO:0000259" key="3">
    <source>
        <dbReference type="Pfam" id="PF24346"/>
    </source>
</evidence>
<dbReference type="InterPro" id="IPR038081">
    <property type="entry name" value="CalX-like_sf"/>
</dbReference>
<dbReference type="Pfam" id="PF24346">
    <property type="entry name" value="DUF7507"/>
    <property type="match status" value="1"/>
</dbReference>
<evidence type="ECO:0000313" key="4">
    <source>
        <dbReference type="EMBL" id="MCT7376015.1"/>
    </source>
</evidence>
<protein>
    <recommendedName>
        <fullName evidence="3">DUF7507 domain-containing protein</fullName>
    </recommendedName>
</protein>
<feature type="signal peptide" evidence="2">
    <location>
        <begin position="1"/>
        <end position="23"/>
    </location>
</feature>
<evidence type="ECO:0000256" key="1">
    <source>
        <dbReference type="SAM" id="MobiDB-lite"/>
    </source>
</evidence>
<comment type="caution">
    <text evidence="4">The sequence shown here is derived from an EMBL/GenBank/DDBJ whole genome shotgun (WGS) entry which is preliminary data.</text>
</comment>
<organism evidence="4 5">
    <name type="scientific">Chelativorans salis</name>
    <dbReference type="NCBI Taxonomy" id="2978478"/>
    <lineage>
        <taxon>Bacteria</taxon>
        <taxon>Pseudomonadati</taxon>
        <taxon>Pseudomonadota</taxon>
        <taxon>Alphaproteobacteria</taxon>
        <taxon>Hyphomicrobiales</taxon>
        <taxon>Phyllobacteriaceae</taxon>
        <taxon>Chelativorans</taxon>
    </lineage>
</organism>
<dbReference type="InterPro" id="IPR055354">
    <property type="entry name" value="DUF7507"/>
</dbReference>
<dbReference type="RefSeq" id="WP_260903414.1">
    <property type="nucleotide sequence ID" value="NZ_JAOCZP010000003.1"/>
</dbReference>
<reference evidence="4 5" key="1">
    <citation type="submission" date="2022-09" db="EMBL/GenBank/DDBJ databases">
        <title>Chelativorans salina sp. nov., a novel slightly halophilic bacterium isolated from a saline lake sediment enrichment.</title>
        <authorList>
            <person name="Gao L."/>
            <person name="Fang B.-Z."/>
            <person name="Li W.-J."/>
        </authorList>
    </citation>
    <scope>NUCLEOTIDE SEQUENCE [LARGE SCALE GENOMIC DNA]</scope>
    <source>
        <strain evidence="4 5">EGI FJ00035</strain>
    </source>
</reference>
<feature type="chain" id="PRO_5047372026" description="DUF7507 domain-containing protein" evidence="2">
    <location>
        <begin position="24"/>
        <end position="536"/>
    </location>
</feature>
<name>A0ABT2LN70_9HYPH</name>
<evidence type="ECO:0000313" key="5">
    <source>
        <dbReference type="Proteomes" id="UP001320831"/>
    </source>
</evidence>
<keyword evidence="5" id="KW-1185">Reference proteome</keyword>
<proteinExistence type="predicted"/>
<dbReference type="SUPFAM" id="SSF141072">
    <property type="entry name" value="CalX-like"/>
    <property type="match status" value="1"/>
</dbReference>
<keyword evidence="2" id="KW-0732">Signal</keyword>
<evidence type="ECO:0000256" key="2">
    <source>
        <dbReference type="SAM" id="SignalP"/>
    </source>
</evidence>
<feature type="compositionally biased region" description="Low complexity" evidence="1">
    <location>
        <begin position="497"/>
        <end position="530"/>
    </location>
</feature>
<sequence length="536" mass="57323">MFLKVAAFAVAATVVGTAEEAQAQTPPTYIKRNFSNLDFEIPDGSCQYIAQDDAGGWLTTHDPMPTNCGGRQVTAPVIEYWNSGSSSGTGRYVELNAEQDSLLYQEICLVEGDRVKWELSHRGRVDGAGPVYDTMEFKIAQDVTDKTNRVATVTTSTDGIGACTEHTEGGVANPTACNFQVLQNGWVGYSGAFTWNSATAIQPFGFGAVSTGSGNTTVGNFLDDIRLTIVPVIELGGATEGPEDPSATVPHLIVVGNVDNAFTVTVKVTGGTATLGVDYTTSSGTDTFDITIPPGNYEGDPINLPIEIQRDEVDEQKETIAFELQPTDDPQDPEFLLKSTTICGDAAGQSTWEYTINDIFMEFSKEVVEIKDRNGTPDQQDVGDEIHYQFILENKGDVPLVSVGMQDDKVANPTPGSGVPADATSPLAPGGTAIWTGIYPLDSDDFLAASVTNKATATASPEGIPDYPLTKEATQTQRSMYRARSFFSSRPSISTTLTRTLTSSRARRSATPSRSRTKAISRSSASSSRTDSSEAR</sequence>
<gene>
    <name evidence="4" type="ORF">N5A92_13335</name>
</gene>
<feature type="region of interest" description="Disordered" evidence="1">
    <location>
        <begin position="497"/>
        <end position="536"/>
    </location>
</feature>
<dbReference type="Gene3D" id="2.60.40.2030">
    <property type="match status" value="1"/>
</dbReference>
<dbReference type="EMBL" id="JAOCZP010000003">
    <property type="protein sequence ID" value="MCT7376015.1"/>
    <property type="molecule type" value="Genomic_DNA"/>
</dbReference>